<dbReference type="Proteomes" id="UP000000457">
    <property type="component" value="Segment"/>
</dbReference>
<evidence type="ECO:0000313" key="2">
    <source>
        <dbReference type="Proteomes" id="UP000000457"/>
    </source>
</evidence>
<dbReference type="GeneID" id="13993909"/>
<protein>
    <submittedName>
        <fullName evidence="1">Uncharacterized protein</fullName>
    </submittedName>
</protein>
<name>K4FB28_9CAUD</name>
<sequence>MALRAYISTPHDLLRDENNNPTELLKKYWSIRKMDYGKERRALILEVLNAGFSFAVNRKYCLQTKTDPDLKRLIKKGKIKIVNCPDSYGSVKTTHIQLK</sequence>
<accession>K4FB28</accession>
<proteinExistence type="predicted"/>
<evidence type="ECO:0000313" key="1">
    <source>
        <dbReference type="EMBL" id="AFC21619.1"/>
    </source>
</evidence>
<organism evidence="1 2">
    <name type="scientific">Cronobacter phage vB_CsaM_GAP32</name>
    <dbReference type="NCBI Taxonomy" id="1141136"/>
    <lineage>
        <taxon>Viruses</taxon>
        <taxon>Duplodnaviria</taxon>
        <taxon>Heunggongvirae</taxon>
        <taxon>Uroviricota</taxon>
        <taxon>Caudoviricetes</taxon>
        <taxon>Mimasvirus</taxon>
        <taxon>Mimasvirus GAP32</taxon>
    </lineage>
</organism>
<dbReference type="KEGG" id="vg:13993909"/>
<dbReference type="EMBL" id="JN882285">
    <property type="protein sequence ID" value="AFC21619.1"/>
    <property type="molecule type" value="Genomic_DNA"/>
</dbReference>
<gene>
    <name evidence="1" type="ORF">GAP32_169</name>
</gene>
<reference evidence="1 2" key="1">
    <citation type="journal article" date="2014" name="Virology">
        <title>Supersize me: Cronobacter sakazakii phage GAP32.</title>
        <authorList>
            <person name="Abbasifar R."/>
            <person name="Griffiths M.W."/>
            <person name="Sabour P.M."/>
            <person name="Ackermann H.-W."/>
            <person name="Vandersteegen K."/>
            <person name="Lavigne R."/>
            <person name="Noben J.-P."/>
            <person name="Villa A.A."/>
            <person name="Abbasifar A."/>
            <person name="Nash J.H.E."/>
            <person name="Kropinski A.M."/>
        </authorList>
    </citation>
    <scope>NUCLEOTIDE SEQUENCE [LARGE SCALE GENOMIC DNA]</scope>
    <source>
        <strain evidence="1">GAP-32</strain>
    </source>
</reference>
<dbReference type="RefSeq" id="YP_006987274.1">
    <property type="nucleotide sequence ID" value="NC_019401.1"/>
</dbReference>
<keyword evidence="2" id="KW-1185">Reference proteome</keyword>